<dbReference type="EMBL" id="CAVLGL010000104">
    <property type="protein sequence ID" value="CAK1598967.1"/>
    <property type="molecule type" value="Genomic_DNA"/>
</dbReference>
<sequence length="145" mass="15921">MTASRRAVFAALYPSYSSASMAAAFGGRMRSLRCLAYRCRAATHASRRDVSSRDHQYTWRRALPGRTRGIATSHISDMASWNHPASSLTSAGLSGDDTQACTIEASRRSSRSSCFSAQRGPLGACWTGALEGWVETSNRMYRWSE</sequence>
<comment type="caution">
    <text evidence="1">The sequence shown here is derived from an EMBL/GenBank/DDBJ whole genome shotgun (WGS) entry which is preliminary data.</text>
</comment>
<organism evidence="1 2">
    <name type="scientific">Parnassius mnemosyne</name>
    <name type="common">clouded apollo</name>
    <dbReference type="NCBI Taxonomy" id="213953"/>
    <lineage>
        <taxon>Eukaryota</taxon>
        <taxon>Metazoa</taxon>
        <taxon>Ecdysozoa</taxon>
        <taxon>Arthropoda</taxon>
        <taxon>Hexapoda</taxon>
        <taxon>Insecta</taxon>
        <taxon>Pterygota</taxon>
        <taxon>Neoptera</taxon>
        <taxon>Endopterygota</taxon>
        <taxon>Lepidoptera</taxon>
        <taxon>Glossata</taxon>
        <taxon>Ditrysia</taxon>
        <taxon>Papilionoidea</taxon>
        <taxon>Papilionidae</taxon>
        <taxon>Parnassiinae</taxon>
        <taxon>Parnassini</taxon>
        <taxon>Parnassius</taxon>
        <taxon>Driopa</taxon>
    </lineage>
</organism>
<evidence type="ECO:0000313" key="1">
    <source>
        <dbReference type="EMBL" id="CAK1598967.1"/>
    </source>
</evidence>
<dbReference type="Proteomes" id="UP001314205">
    <property type="component" value="Unassembled WGS sequence"/>
</dbReference>
<proteinExistence type="predicted"/>
<evidence type="ECO:0000313" key="2">
    <source>
        <dbReference type="Proteomes" id="UP001314205"/>
    </source>
</evidence>
<dbReference type="AlphaFoldDB" id="A0AAV1LXY2"/>
<keyword evidence="2" id="KW-1185">Reference proteome</keyword>
<reference evidence="1 2" key="1">
    <citation type="submission" date="2023-11" db="EMBL/GenBank/DDBJ databases">
        <authorList>
            <person name="Hedman E."/>
            <person name="Englund M."/>
            <person name="Stromberg M."/>
            <person name="Nyberg Akerstrom W."/>
            <person name="Nylinder S."/>
            <person name="Jareborg N."/>
            <person name="Kallberg Y."/>
            <person name="Kronander E."/>
        </authorList>
    </citation>
    <scope>NUCLEOTIDE SEQUENCE [LARGE SCALE GENOMIC DNA]</scope>
</reference>
<gene>
    <name evidence="1" type="ORF">PARMNEM_LOCUS17901</name>
</gene>
<name>A0AAV1LXY2_9NEOP</name>
<accession>A0AAV1LXY2</accession>
<protein>
    <submittedName>
        <fullName evidence="1">Uncharacterized protein</fullName>
    </submittedName>
</protein>